<dbReference type="AlphaFoldDB" id="A0A2T3XKX4"/>
<dbReference type="Gene3D" id="1.10.580.10">
    <property type="entry name" value="Citrate Synthase, domain 1"/>
    <property type="match status" value="1"/>
</dbReference>
<dbReference type="GO" id="GO:0005975">
    <property type="term" value="P:carbohydrate metabolic process"/>
    <property type="evidence" value="ECO:0007669"/>
    <property type="project" value="TreeGrafter"/>
</dbReference>
<evidence type="ECO:0000313" key="7">
    <source>
        <dbReference type="EMBL" id="PTB17152.1"/>
    </source>
</evidence>
<reference evidence="7 8" key="1">
    <citation type="submission" date="2018-03" db="EMBL/GenBank/DDBJ databases">
        <title>Whole genome analyses suggest that Burkholderia sensu lato contains two further novel genera in the rhizoxinica-symbiotica group Mycetohabitans gen. nov., and Trinickia gen. nov.: implications for the evolution of diazotrophy and nodulation in the Burkholderiaceae.</title>
        <authorList>
            <person name="Estrada De Los Santos P."/>
            <person name="Palmer M."/>
            <person name="Chavez-Ramirez B."/>
            <person name="Steenkamp E.T."/>
            <person name="Hirsch A.M."/>
            <person name="Manyaka P."/>
            <person name="Maluk M."/>
            <person name="Lafos M."/>
            <person name="Crook M."/>
            <person name="Gross E."/>
            <person name="Simon M.F."/>
            <person name="Bueno Dos Reis Junior F."/>
            <person name="Poole P.S."/>
            <person name="Venter S.N."/>
            <person name="James E.K."/>
        </authorList>
    </citation>
    <scope>NUCLEOTIDE SEQUENCE [LARGE SCALE GENOMIC DNA]</scope>
    <source>
        <strain evidence="7 8">JPY-366</strain>
    </source>
</reference>
<feature type="region of interest" description="Disordered" evidence="5">
    <location>
        <begin position="418"/>
        <end position="437"/>
    </location>
</feature>
<comment type="caution">
    <text evidence="7">The sequence shown here is derived from an EMBL/GenBank/DDBJ whole genome shotgun (WGS) entry which is preliminary data.</text>
</comment>
<accession>A0A2T3XKX4</accession>
<protein>
    <recommendedName>
        <fullName evidence="3">citrate synthase (unknown stereospecificity)</fullName>
        <ecNumber evidence="3">2.3.3.16</ecNumber>
    </recommendedName>
</protein>
<dbReference type="Gene3D" id="1.10.230.10">
    <property type="entry name" value="Cytochrome P450-Terp, domain 2"/>
    <property type="match status" value="1"/>
</dbReference>
<dbReference type="InterPro" id="IPR016143">
    <property type="entry name" value="Citrate_synth-like_sm_a-sub"/>
</dbReference>
<dbReference type="GO" id="GO:0005829">
    <property type="term" value="C:cytosol"/>
    <property type="evidence" value="ECO:0007669"/>
    <property type="project" value="TreeGrafter"/>
</dbReference>
<dbReference type="InterPro" id="IPR009061">
    <property type="entry name" value="DNA-bd_dom_put_sf"/>
</dbReference>
<dbReference type="CDD" id="cd06102">
    <property type="entry name" value="citrate_synt_like_2"/>
    <property type="match status" value="1"/>
</dbReference>
<organism evidence="7 8">
    <name type="scientific">Trinickia symbiotica</name>
    <dbReference type="NCBI Taxonomy" id="863227"/>
    <lineage>
        <taxon>Bacteria</taxon>
        <taxon>Pseudomonadati</taxon>
        <taxon>Pseudomonadota</taxon>
        <taxon>Betaproteobacteria</taxon>
        <taxon>Burkholderiales</taxon>
        <taxon>Burkholderiaceae</taxon>
        <taxon>Trinickia</taxon>
    </lineage>
</organism>
<dbReference type="PANTHER" id="PTHR11739:SF4">
    <property type="entry name" value="CITRATE SYNTHASE, PEROXISOMAL"/>
    <property type="match status" value="1"/>
</dbReference>
<dbReference type="SUPFAM" id="SSF46955">
    <property type="entry name" value="Putative DNA-binding domain"/>
    <property type="match status" value="1"/>
</dbReference>
<feature type="domain" description="Helix-turn-helix" evidence="6">
    <location>
        <begin position="4"/>
        <end position="55"/>
    </location>
</feature>
<dbReference type="PANTHER" id="PTHR11739">
    <property type="entry name" value="CITRATE SYNTHASE"/>
    <property type="match status" value="1"/>
</dbReference>
<dbReference type="InterPro" id="IPR002020">
    <property type="entry name" value="Citrate_synthase"/>
</dbReference>
<dbReference type="RefSeq" id="WP_107154155.1">
    <property type="nucleotide sequence ID" value="NZ_PYUC01000023.1"/>
</dbReference>
<dbReference type="EC" id="2.3.3.16" evidence="3"/>
<name>A0A2T3XKX4_9BURK</name>
<dbReference type="InterPro" id="IPR016142">
    <property type="entry name" value="Citrate_synth-like_lrg_a-sub"/>
</dbReference>
<evidence type="ECO:0000259" key="6">
    <source>
        <dbReference type="Pfam" id="PF12728"/>
    </source>
</evidence>
<dbReference type="GO" id="GO:0006099">
    <property type="term" value="P:tricarboxylic acid cycle"/>
    <property type="evidence" value="ECO:0007669"/>
    <property type="project" value="UniProtKB-UniPathway"/>
</dbReference>
<dbReference type="EMBL" id="PYUC01000023">
    <property type="protein sequence ID" value="PTB17152.1"/>
    <property type="molecule type" value="Genomic_DNA"/>
</dbReference>
<evidence type="ECO:0000256" key="2">
    <source>
        <dbReference type="ARBA" id="ARBA00010566"/>
    </source>
</evidence>
<dbReference type="Proteomes" id="UP000240638">
    <property type="component" value="Unassembled WGS sequence"/>
</dbReference>
<dbReference type="InterPro" id="IPR041657">
    <property type="entry name" value="HTH_17"/>
</dbReference>
<sequence length="437" mass="47570">MPAYLTASEAAALLQISVPTLYSYVSRGMLRSAPEANGKRRLYAADDVRRLARRKADGKRAGKVAQKVLDWGVPVLESRITLIADGRLYYRGHDAIELARAATLEDAAALLWECERARIDAAPDAPLAARQWDAWLKLTHSDAPHERALLLLPAAAKLIPRIWALDREAQLDTGAALMRVLAAALVRGRPSREPLHRQLAYAWGIRNRRHVELLRAALVVCADHELNASTFTVRCIASTGMHLFGAVTGGLAALAGPRHCGETMRVSALLAEVDQAGDVDRYLAAHLARHDDDDRPRTILPGFGHPLYPQGDPRATVLLAMLNDCAGVRTAARARLNQIEAITNAAGRSTGLAPTVDFALSSIERVVDLPPGAAFALFALGRAAGWIAHALEQMEDGRLIRPRARYIGAYEPPVRAGARRFDHEPSPIDPPAKQQRV</sequence>
<dbReference type="InterPro" id="IPR036969">
    <property type="entry name" value="Citrate_synthase_sf"/>
</dbReference>
<dbReference type="Pfam" id="PF00285">
    <property type="entry name" value="Citrate_synt"/>
    <property type="match status" value="1"/>
</dbReference>
<dbReference type="GO" id="GO:0036440">
    <property type="term" value="F:citrate synthase activity"/>
    <property type="evidence" value="ECO:0007669"/>
    <property type="project" value="UniProtKB-EC"/>
</dbReference>
<evidence type="ECO:0000313" key="8">
    <source>
        <dbReference type="Proteomes" id="UP000240638"/>
    </source>
</evidence>
<dbReference type="UniPathway" id="UPA00223">
    <property type="reaction ID" value="UER00717"/>
</dbReference>
<dbReference type="SUPFAM" id="SSF48256">
    <property type="entry name" value="Citrate synthase"/>
    <property type="match status" value="1"/>
</dbReference>
<evidence type="ECO:0000256" key="3">
    <source>
        <dbReference type="ARBA" id="ARBA00012972"/>
    </source>
</evidence>
<keyword evidence="4" id="KW-0808">Transferase</keyword>
<dbReference type="Gene3D" id="1.10.1660.10">
    <property type="match status" value="1"/>
</dbReference>
<evidence type="ECO:0000256" key="5">
    <source>
        <dbReference type="SAM" id="MobiDB-lite"/>
    </source>
</evidence>
<evidence type="ECO:0000256" key="1">
    <source>
        <dbReference type="ARBA" id="ARBA00004751"/>
    </source>
</evidence>
<gene>
    <name evidence="7" type="ORF">C9I57_29900</name>
</gene>
<comment type="similarity">
    <text evidence="2">Belongs to the citrate synthase family.</text>
</comment>
<proteinExistence type="inferred from homology"/>
<comment type="pathway">
    <text evidence="1">Carbohydrate metabolism; tricarboxylic acid cycle; isocitrate from oxaloacetate: step 1/2.</text>
</comment>
<evidence type="ECO:0000256" key="4">
    <source>
        <dbReference type="ARBA" id="ARBA00022679"/>
    </source>
</evidence>
<dbReference type="Pfam" id="PF12728">
    <property type="entry name" value="HTH_17"/>
    <property type="match status" value="1"/>
</dbReference>